<keyword evidence="10 11" id="KW-0012">Acyltransferase</keyword>
<keyword evidence="5 11" id="KW-0444">Lipid biosynthesis</keyword>
<dbReference type="NCBIfam" id="TIGR03150">
    <property type="entry name" value="fabF"/>
    <property type="match status" value="1"/>
</dbReference>
<evidence type="ECO:0000256" key="13">
    <source>
        <dbReference type="RuleBase" id="RU003694"/>
    </source>
</evidence>
<dbReference type="EC" id="2.3.1.179" evidence="3 11"/>
<evidence type="ECO:0000313" key="16">
    <source>
        <dbReference type="Proteomes" id="UP000584867"/>
    </source>
</evidence>
<evidence type="ECO:0000256" key="9">
    <source>
        <dbReference type="ARBA" id="ARBA00023160"/>
    </source>
</evidence>
<comment type="pathway">
    <text evidence="1 11">Lipid metabolism; fatty acid biosynthesis.</text>
</comment>
<name>A0A7W7ZPK0_9BACT</name>
<dbReference type="RefSeq" id="WP_184254572.1">
    <property type="nucleotide sequence ID" value="NZ_JACHIO010000006.1"/>
</dbReference>
<keyword evidence="6 11" id="KW-0808">Transferase</keyword>
<evidence type="ECO:0000256" key="2">
    <source>
        <dbReference type="ARBA" id="ARBA00008467"/>
    </source>
</evidence>
<dbReference type="Pfam" id="PF00109">
    <property type="entry name" value="ketoacyl-synt"/>
    <property type="match status" value="1"/>
</dbReference>
<comment type="caution">
    <text evidence="15">The sequence shown here is derived from an EMBL/GenBank/DDBJ whole genome shotgun (WGS) entry which is preliminary data.</text>
</comment>
<dbReference type="Pfam" id="PF02801">
    <property type="entry name" value="Ketoacyl-synt_C"/>
    <property type="match status" value="1"/>
</dbReference>
<dbReference type="InterPro" id="IPR014030">
    <property type="entry name" value="Ketoacyl_synth_N"/>
</dbReference>
<dbReference type="GO" id="GO:0006633">
    <property type="term" value="P:fatty acid biosynthetic process"/>
    <property type="evidence" value="ECO:0007669"/>
    <property type="project" value="UniProtKB-UniRule"/>
</dbReference>
<dbReference type="GO" id="GO:0005829">
    <property type="term" value="C:cytosol"/>
    <property type="evidence" value="ECO:0007669"/>
    <property type="project" value="TreeGrafter"/>
</dbReference>
<dbReference type="InterPro" id="IPR014031">
    <property type="entry name" value="Ketoacyl_synth_C"/>
</dbReference>
<dbReference type="InterPro" id="IPR018201">
    <property type="entry name" value="Ketoacyl_synth_AS"/>
</dbReference>
<dbReference type="FunFam" id="3.40.47.10:FF:000009">
    <property type="entry name" value="3-oxoacyl-[acyl-carrier-protein] synthase 2"/>
    <property type="match status" value="1"/>
</dbReference>
<keyword evidence="7" id="KW-0276">Fatty acid metabolism</keyword>
<dbReference type="InterPro" id="IPR020841">
    <property type="entry name" value="PKS_Beta-ketoAc_synthase_dom"/>
</dbReference>
<dbReference type="CDD" id="cd00834">
    <property type="entry name" value="KAS_I_II"/>
    <property type="match status" value="1"/>
</dbReference>
<dbReference type="Gene3D" id="3.40.47.10">
    <property type="match status" value="1"/>
</dbReference>
<dbReference type="SUPFAM" id="SSF53901">
    <property type="entry name" value="Thiolase-like"/>
    <property type="match status" value="2"/>
</dbReference>
<comment type="similarity">
    <text evidence="2 11 13">Belongs to the thiolase-like superfamily. Beta-ketoacyl-ACP synthases family.</text>
</comment>
<dbReference type="InterPro" id="IPR000794">
    <property type="entry name" value="Beta-ketoacyl_synthase"/>
</dbReference>
<dbReference type="EMBL" id="JACHIO010000006">
    <property type="protein sequence ID" value="MBB5063419.1"/>
    <property type="molecule type" value="Genomic_DNA"/>
</dbReference>
<evidence type="ECO:0000256" key="10">
    <source>
        <dbReference type="ARBA" id="ARBA00023315"/>
    </source>
</evidence>
<evidence type="ECO:0000256" key="3">
    <source>
        <dbReference type="ARBA" id="ARBA00012356"/>
    </source>
</evidence>
<gene>
    <name evidence="15" type="ORF">HDF15_001761</name>
</gene>
<evidence type="ECO:0000259" key="14">
    <source>
        <dbReference type="PROSITE" id="PS52004"/>
    </source>
</evidence>
<evidence type="ECO:0000313" key="15">
    <source>
        <dbReference type="EMBL" id="MBB5063419.1"/>
    </source>
</evidence>
<dbReference type="UniPathway" id="UPA00094"/>
<dbReference type="NCBIfam" id="NF005589">
    <property type="entry name" value="PRK07314.1"/>
    <property type="match status" value="1"/>
</dbReference>
<dbReference type="Proteomes" id="UP000584867">
    <property type="component" value="Unassembled WGS sequence"/>
</dbReference>
<dbReference type="GO" id="GO:0004315">
    <property type="term" value="F:3-oxoacyl-[acyl-carrier-protein] synthase activity"/>
    <property type="evidence" value="ECO:0007669"/>
    <property type="project" value="UniProtKB-UniRule"/>
</dbReference>
<sequence>MQEYRRVVVTGMGLLCGVGNTAQQVWEGLLAGKSGMAEIKAYDLEGHSVRFAAEVKDFDPHVFVEKKEARKMGRFIHFAMAAAQEAMEHSGLKITPENADNIGVHIGSGIGGFDVIEREHTALMNGGPRKISPFFIPASIINLAAGHVSIKYGAKGPNEATATACTSSAHSIGDAFRTIQRGDADAMIAGGAEAAITPLSVGGFAAMKALSTRNDDPTHACRPFDKDRDGFVVGEGAGILILEELEFAKARGANILAEIVGYGMSGDAFHMTGMAPEGDGCRRAMAAALKVAGISPDKIDYVNAHATSTPLGDALESQAIENVFGDRAKNHTLLVSSTKSMTGHLLGGAGGLEAGITILAMMNSIAPPTMNLYDPDPRCRLNYVPNTPQDLKIDYALSNSFGFGGTNGSLVFKRWGAE</sequence>
<dbReference type="PANTHER" id="PTHR11712:SF336">
    <property type="entry name" value="3-OXOACYL-[ACYL-CARRIER-PROTEIN] SYNTHASE, MITOCHONDRIAL"/>
    <property type="match status" value="1"/>
</dbReference>
<dbReference type="InterPro" id="IPR016039">
    <property type="entry name" value="Thiolase-like"/>
</dbReference>
<dbReference type="PROSITE" id="PS00606">
    <property type="entry name" value="KS3_1"/>
    <property type="match status" value="1"/>
</dbReference>
<protein>
    <recommendedName>
        <fullName evidence="4 11">3-oxoacyl-[acyl-carrier-protein] synthase 2</fullName>
        <ecNumber evidence="3 11">2.3.1.179</ecNumber>
    </recommendedName>
</protein>
<evidence type="ECO:0000256" key="4">
    <source>
        <dbReference type="ARBA" id="ARBA00014657"/>
    </source>
</evidence>
<evidence type="ECO:0000256" key="11">
    <source>
        <dbReference type="PIRNR" id="PIRNR000447"/>
    </source>
</evidence>
<keyword evidence="9 11" id="KW-0275">Fatty acid biosynthesis</keyword>
<evidence type="ECO:0000256" key="7">
    <source>
        <dbReference type="ARBA" id="ARBA00022832"/>
    </source>
</evidence>
<organism evidence="15 16">
    <name type="scientific">Granulicella mallensis</name>
    <dbReference type="NCBI Taxonomy" id="940614"/>
    <lineage>
        <taxon>Bacteria</taxon>
        <taxon>Pseudomonadati</taxon>
        <taxon>Acidobacteriota</taxon>
        <taxon>Terriglobia</taxon>
        <taxon>Terriglobales</taxon>
        <taxon>Acidobacteriaceae</taxon>
        <taxon>Granulicella</taxon>
    </lineage>
</organism>
<dbReference type="InterPro" id="IPR017568">
    <property type="entry name" value="3-oxoacyl-ACP_synth-2"/>
</dbReference>
<evidence type="ECO:0000256" key="6">
    <source>
        <dbReference type="ARBA" id="ARBA00022679"/>
    </source>
</evidence>
<reference evidence="15 16" key="1">
    <citation type="submission" date="2020-08" db="EMBL/GenBank/DDBJ databases">
        <title>Genomic Encyclopedia of Type Strains, Phase IV (KMG-V): Genome sequencing to study the core and pangenomes of soil and plant-associated prokaryotes.</title>
        <authorList>
            <person name="Whitman W."/>
        </authorList>
    </citation>
    <scope>NUCLEOTIDE SEQUENCE [LARGE SCALE GENOMIC DNA]</scope>
    <source>
        <strain evidence="15 16">X5P3</strain>
    </source>
</reference>
<comment type="catalytic activity">
    <reaction evidence="11">
        <text>a fatty acyl-[ACP] + malonyl-[ACP] + H(+) = a 3-oxoacyl-[ACP] + holo-[ACP] + CO2</text>
        <dbReference type="Rhea" id="RHEA:22836"/>
        <dbReference type="Rhea" id="RHEA-COMP:9623"/>
        <dbReference type="Rhea" id="RHEA-COMP:9685"/>
        <dbReference type="Rhea" id="RHEA-COMP:9916"/>
        <dbReference type="Rhea" id="RHEA-COMP:14125"/>
        <dbReference type="ChEBI" id="CHEBI:15378"/>
        <dbReference type="ChEBI" id="CHEBI:16526"/>
        <dbReference type="ChEBI" id="CHEBI:64479"/>
        <dbReference type="ChEBI" id="CHEBI:78449"/>
        <dbReference type="ChEBI" id="CHEBI:78776"/>
        <dbReference type="ChEBI" id="CHEBI:138651"/>
    </reaction>
</comment>
<feature type="active site" description="For beta-ketoacyl synthase activity" evidence="12">
    <location>
        <position position="165"/>
    </location>
</feature>
<comment type="catalytic activity">
    <reaction evidence="11">
        <text>(9Z)-hexadecenoyl-[ACP] + malonyl-[ACP] + H(+) = 3-oxo-(11Z)-octadecenoyl-[ACP] + holo-[ACP] + CO2</text>
        <dbReference type="Rhea" id="RHEA:55040"/>
        <dbReference type="Rhea" id="RHEA-COMP:9623"/>
        <dbReference type="Rhea" id="RHEA-COMP:9685"/>
        <dbReference type="Rhea" id="RHEA-COMP:10800"/>
        <dbReference type="Rhea" id="RHEA-COMP:14074"/>
        <dbReference type="ChEBI" id="CHEBI:15378"/>
        <dbReference type="ChEBI" id="CHEBI:16526"/>
        <dbReference type="ChEBI" id="CHEBI:64479"/>
        <dbReference type="ChEBI" id="CHEBI:78449"/>
        <dbReference type="ChEBI" id="CHEBI:83989"/>
        <dbReference type="ChEBI" id="CHEBI:138538"/>
        <dbReference type="EC" id="2.3.1.179"/>
    </reaction>
</comment>
<evidence type="ECO:0000256" key="8">
    <source>
        <dbReference type="ARBA" id="ARBA00023098"/>
    </source>
</evidence>
<proteinExistence type="inferred from homology"/>
<evidence type="ECO:0000256" key="12">
    <source>
        <dbReference type="PIRSR" id="PIRSR000447-1"/>
    </source>
</evidence>
<dbReference type="PROSITE" id="PS52004">
    <property type="entry name" value="KS3_2"/>
    <property type="match status" value="1"/>
</dbReference>
<dbReference type="SMART" id="SM00825">
    <property type="entry name" value="PKS_KS"/>
    <property type="match status" value="1"/>
</dbReference>
<feature type="domain" description="Ketosynthase family 3 (KS3)" evidence="14">
    <location>
        <begin position="4"/>
        <end position="414"/>
    </location>
</feature>
<keyword evidence="8" id="KW-0443">Lipid metabolism</keyword>
<dbReference type="PANTHER" id="PTHR11712">
    <property type="entry name" value="POLYKETIDE SYNTHASE-RELATED"/>
    <property type="match status" value="1"/>
</dbReference>
<accession>A0A7W7ZPK0</accession>
<evidence type="ECO:0000256" key="5">
    <source>
        <dbReference type="ARBA" id="ARBA00022516"/>
    </source>
</evidence>
<dbReference type="PIRSF" id="PIRSF000447">
    <property type="entry name" value="KAS_II"/>
    <property type="match status" value="1"/>
</dbReference>
<evidence type="ECO:0000256" key="1">
    <source>
        <dbReference type="ARBA" id="ARBA00005194"/>
    </source>
</evidence>
<comment type="function">
    <text evidence="11">Involved in the type II fatty acid elongation cycle. Catalyzes the elongation of a wide range of acyl-ACP by the addition of two carbons from malonyl-ACP to an acyl acceptor. Can efficiently catalyze the conversion of palmitoleoyl-ACP (cis-hexadec-9-enoyl-ACP) to cis-vaccenoyl-ACP (cis-octadec-11-enoyl-ACP), an essential step in the thermal regulation of fatty acid composition.</text>
</comment>
<dbReference type="NCBIfam" id="NF004970">
    <property type="entry name" value="PRK06333.1"/>
    <property type="match status" value="1"/>
</dbReference>
<dbReference type="AlphaFoldDB" id="A0A7W7ZPK0"/>